<accession>A0A2U3Q7F4</accession>
<sequence>MRDPVWVLLFLRHTLPKISAASDCVDGIADWLHGTKAHPVADIRQNVAATSRPPFVDQEVDFPAQIHLRQGPFCAVVIALDEVAHRRLDVGHLKPQGSDFTSNFINSVVHALLEQNKNI</sequence>
<reference evidence="1 2" key="1">
    <citation type="submission" date="2018-03" db="EMBL/GenBank/DDBJ databases">
        <authorList>
            <person name="Gully D."/>
        </authorList>
    </citation>
    <scope>NUCLEOTIDE SEQUENCE [LARGE SCALE GENOMIC DNA]</scope>
    <source>
        <strain evidence="1">ORS3257</strain>
    </source>
</reference>
<gene>
    <name evidence="1" type="ORF">BRAD3257_6441</name>
</gene>
<evidence type="ECO:0000313" key="1">
    <source>
        <dbReference type="EMBL" id="SPP97337.1"/>
    </source>
</evidence>
<protein>
    <submittedName>
        <fullName evidence="1">Uncharacterized protein</fullName>
    </submittedName>
</protein>
<dbReference type="KEGG" id="bvz:BRAD3257_6441"/>
<proteinExistence type="predicted"/>
<dbReference type="Proteomes" id="UP000246085">
    <property type="component" value="Chromosome BRAD3257"/>
</dbReference>
<dbReference type="AlphaFoldDB" id="A0A2U3Q7F4"/>
<organism evidence="1 2">
    <name type="scientific">Bradyrhizobium vignae</name>
    <dbReference type="NCBI Taxonomy" id="1549949"/>
    <lineage>
        <taxon>Bacteria</taxon>
        <taxon>Pseudomonadati</taxon>
        <taxon>Pseudomonadota</taxon>
        <taxon>Alphaproteobacteria</taxon>
        <taxon>Hyphomicrobiales</taxon>
        <taxon>Nitrobacteraceae</taxon>
        <taxon>Bradyrhizobium</taxon>
    </lineage>
</organism>
<evidence type="ECO:0000313" key="2">
    <source>
        <dbReference type="Proteomes" id="UP000246085"/>
    </source>
</evidence>
<name>A0A2U3Q7F4_9BRAD</name>
<dbReference type="EMBL" id="LS398110">
    <property type="protein sequence ID" value="SPP97337.1"/>
    <property type="molecule type" value="Genomic_DNA"/>
</dbReference>